<comment type="caution">
    <text evidence="4">The sequence shown here is derived from an EMBL/GenBank/DDBJ whole genome shotgun (WGS) entry which is preliminary data.</text>
</comment>
<name>A0AAN6DI59_PICAN</name>
<keyword evidence="2" id="KW-0472">Membrane</keyword>
<feature type="compositionally biased region" description="Basic and acidic residues" evidence="1">
    <location>
        <begin position="641"/>
        <end position="656"/>
    </location>
</feature>
<feature type="region of interest" description="Disordered" evidence="1">
    <location>
        <begin position="603"/>
        <end position="656"/>
    </location>
</feature>
<protein>
    <recommendedName>
        <fullName evidence="8">Galactose oxidase</fullName>
    </recommendedName>
</protein>
<dbReference type="Proteomes" id="UP001197328">
    <property type="component" value="Unassembled WGS sequence"/>
</dbReference>
<feature type="region of interest" description="Disordered" evidence="1">
    <location>
        <begin position="561"/>
        <end position="586"/>
    </location>
</feature>
<dbReference type="InterPro" id="IPR011043">
    <property type="entry name" value="Gal_Oxase/kelch_b-propeller"/>
</dbReference>
<dbReference type="SUPFAM" id="SSF50965">
    <property type="entry name" value="Galactose oxidase, central domain"/>
    <property type="match status" value="1"/>
</dbReference>
<feature type="chain" id="PRO_5042934615" description="Galactose oxidase" evidence="3">
    <location>
        <begin position="16"/>
        <end position="656"/>
    </location>
</feature>
<feature type="signal peptide" evidence="3">
    <location>
        <begin position="1"/>
        <end position="15"/>
    </location>
</feature>
<dbReference type="Gene3D" id="2.120.10.80">
    <property type="entry name" value="Kelch-type beta propeller"/>
    <property type="match status" value="1"/>
</dbReference>
<evidence type="ECO:0000256" key="3">
    <source>
        <dbReference type="SAM" id="SignalP"/>
    </source>
</evidence>
<dbReference type="GeneID" id="66126402"/>
<keyword evidence="3" id="KW-0732">Signal</keyword>
<dbReference type="Proteomes" id="UP001196530">
    <property type="component" value="Unassembled WGS sequence"/>
</dbReference>
<reference evidence="4 7" key="1">
    <citation type="journal article" date="2021" name="G3 (Bethesda)">
        <title>Genomic diversity, chromosomal rearrangements, and interspecies hybridization in the ogataea polymorpha species complex.</title>
        <authorList>
            <person name="Hanson S.J."/>
            <person name="Cinneide E.O."/>
            <person name="Salzberg L.I."/>
            <person name="Wolfe K.H."/>
            <person name="McGowan J."/>
            <person name="Fitzpatrick D.A."/>
            <person name="Matlin K."/>
        </authorList>
    </citation>
    <scope>NUCLEOTIDE SEQUENCE</scope>
    <source>
        <strain evidence="5">51-138</strain>
        <strain evidence="4">61-244</strain>
    </source>
</reference>
<accession>A0AAN6DI59</accession>
<feature type="transmembrane region" description="Helical" evidence="2">
    <location>
        <begin position="354"/>
        <end position="378"/>
    </location>
</feature>
<feature type="compositionally biased region" description="Polar residues" evidence="1">
    <location>
        <begin position="561"/>
        <end position="570"/>
    </location>
</feature>
<feature type="region of interest" description="Disordered" evidence="1">
    <location>
        <begin position="456"/>
        <end position="477"/>
    </location>
</feature>
<keyword evidence="7" id="KW-1185">Reference proteome</keyword>
<dbReference type="InterPro" id="IPR015915">
    <property type="entry name" value="Kelch-typ_b-propeller"/>
</dbReference>
<organism evidence="4 6">
    <name type="scientific">Pichia angusta</name>
    <name type="common">Yeast</name>
    <name type="synonym">Hansenula polymorpha</name>
    <dbReference type="NCBI Taxonomy" id="870730"/>
    <lineage>
        <taxon>Eukaryota</taxon>
        <taxon>Fungi</taxon>
        <taxon>Dikarya</taxon>
        <taxon>Ascomycota</taxon>
        <taxon>Saccharomycotina</taxon>
        <taxon>Pichiomycetes</taxon>
        <taxon>Pichiales</taxon>
        <taxon>Pichiaceae</taxon>
        <taxon>Ogataea</taxon>
    </lineage>
</organism>
<keyword evidence="2" id="KW-1133">Transmembrane helix</keyword>
<sequence>MSMLVLLVLAMLASADSIYNYHNRTAYIQHDDSLILLPFNSKFKTGQTVTDLWKLPADDCKVISVSNNLYAFYETNTTDSSVLTVSHFNETTQEWKELDFESPLEYLSGSAYMATPDSPGSVYVYGGYNSSSGSISGRLVQIDLNSLEIANTQSSLQPTSFYDSSSLLINHNTLVLVGGKTGSGWVSLKQLAVWQYESWGFKSVSVDKSDTINSRAGALLLPVFSSNMITQEYLSSNYSDFSVDSVLMVGGGLSSGSYSSPNFARLNVGSSWSWTSLDTTVSLANSKTNNANNSQLSVDDMVGAAVIYDTLVVVNGDGANYTLTLYNTTSFEVLESVDYSDLTKKTSGKSNKSLVIALSVLIPALAATIIALVAVWLYKKYKSREAEKQKEKDLKDIMEFYRAGNSSSTTFASHGAEKENTYFGNHVKVNNYDDGDNLSISSWKRKRWQLESEIHNHDQDTDPELDPDPVDRSPVSPLKRSLSTFSYSLGRSLRRSFSYQSSIRTFFTAETTLDNSSQSPQLTNIPVLRPVDASNSTLHLIPEDSSLNSFKLKAAADSHSLTSNSTICGNSESSGSPPASPPPAARTTSLVFHNRAPIMAMPGRSRDFLPPPESDLENLDVQILVSSKRRSKLRVTNPDPDGPRKRTASNEHDEEQ</sequence>
<evidence type="ECO:0000313" key="5">
    <source>
        <dbReference type="EMBL" id="KAG7850514.1"/>
    </source>
</evidence>
<evidence type="ECO:0000256" key="1">
    <source>
        <dbReference type="SAM" id="MobiDB-lite"/>
    </source>
</evidence>
<evidence type="ECO:0000256" key="2">
    <source>
        <dbReference type="SAM" id="Phobius"/>
    </source>
</evidence>
<dbReference type="AlphaFoldDB" id="A0AAN6DI59"/>
<evidence type="ECO:0008006" key="8">
    <source>
        <dbReference type="Google" id="ProtNLM"/>
    </source>
</evidence>
<dbReference type="RefSeq" id="XP_043060556.1">
    <property type="nucleotide sequence ID" value="XM_043202818.1"/>
</dbReference>
<proteinExistence type="predicted"/>
<keyword evidence="2" id="KW-0812">Transmembrane</keyword>
<dbReference type="EMBL" id="JAHLUX010000004">
    <property type="protein sequence ID" value="KAG7819677.1"/>
    <property type="molecule type" value="Genomic_DNA"/>
</dbReference>
<evidence type="ECO:0000313" key="6">
    <source>
        <dbReference type="Proteomes" id="UP001196530"/>
    </source>
</evidence>
<dbReference type="EMBL" id="JAHLVD010000004">
    <property type="protein sequence ID" value="KAG7850514.1"/>
    <property type="molecule type" value="Genomic_DNA"/>
</dbReference>
<evidence type="ECO:0000313" key="7">
    <source>
        <dbReference type="Proteomes" id="UP001197328"/>
    </source>
</evidence>
<gene>
    <name evidence="4" type="ORF">KL928_002351</name>
    <name evidence="5" type="ORF">KL940_002074</name>
</gene>
<evidence type="ECO:0000313" key="4">
    <source>
        <dbReference type="EMBL" id="KAG7819677.1"/>
    </source>
</evidence>